<evidence type="ECO:0000256" key="1">
    <source>
        <dbReference type="ARBA" id="ARBA00002901"/>
    </source>
</evidence>
<evidence type="ECO:0000256" key="6">
    <source>
        <dbReference type="RuleBase" id="RU365090"/>
    </source>
</evidence>
<dbReference type="UniPathway" id="UPA00344"/>
<evidence type="ECO:0000256" key="3">
    <source>
        <dbReference type="ARBA" id="ARBA00010763"/>
    </source>
</evidence>
<evidence type="ECO:0000256" key="2">
    <source>
        <dbReference type="ARBA" id="ARBA00005046"/>
    </source>
</evidence>
<gene>
    <name evidence="8" type="ORF">SAMN05660909_02775</name>
</gene>
<keyword evidence="4 6" id="KW-0501">Molybdenum cofactor biosynthesis</keyword>
<dbReference type="GO" id="GO:0046872">
    <property type="term" value="F:metal ion binding"/>
    <property type="evidence" value="ECO:0007669"/>
    <property type="project" value="UniProtKB-UniRule"/>
</dbReference>
<dbReference type="Gene3D" id="3.40.980.10">
    <property type="entry name" value="MoaB/Mog-like domain"/>
    <property type="match status" value="1"/>
</dbReference>
<dbReference type="Pfam" id="PF00994">
    <property type="entry name" value="MoCF_biosynth"/>
    <property type="match status" value="1"/>
</dbReference>
<evidence type="ECO:0000313" key="9">
    <source>
        <dbReference type="Proteomes" id="UP000199656"/>
    </source>
</evidence>
<dbReference type="EMBL" id="FNRL01000011">
    <property type="protein sequence ID" value="SEA63449.1"/>
    <property type="molecule type" value="Genomic_DNA"/>
</dbReference>
<comment type="function">
    <text evidence="1 6">Catalyzes the insertion of molybdate into adenylated molybdopterin with the concomitant release of AMP.</text>
</comment>
<dbReference type="Gene3D" id="2.170.190.11">
    <property type="entry name" value="Molybdopterin biosynthesis moea protein, domain 3"/>
    <property type="match status" value="1"/>
</dbReference>
<dbReference type="InterPro" id="IPR005111">
    <property type="entry name" value="MoeA_C_domain_IV"/>
</dbReference>
<dbReference type="InterPro" id="IPR036135">
    <property type="entry name" value="MoeA_linker/N_sf"/>
</dbReference>
<dbReference type="Pfam" id="PF03453">
    <property type="entry name" value="MoeA_N"/>
    <property type="match status" value="1"/>
</dbReference>
<keyword evidence="9" id="KW-1185">Reference proteome</keyword>
<comment type="catalytic activity">
    <reaction evidence="5">
        <text>adenylyl-molybdopterin + molybdate = Mo-molybdopterin + AMP + H(+)</text>
        <dbReference type="Rhea" id="RHEA:35047"/>
        <dbReference type="ChEBI" id="CHEBI:15378"/>
        <dbReference type="ChEBI" id="CHEBI:36264"/>
        <dbReference type="ChEBI" id="CHEBI:62727"/>
        <dbReference type="ChEBI" id="CHEBI:71302"/>
        <dbReference type="ChEBI" id="CHEBI:456215"/>
        <dbReference type="EC" id="2.10.1.1"/>
    </reaction>
</comment>
<organism evidence="8 9">
    <name type="scientific">Chitinophaga terrae</name>
    <name type="common">ex Kim and Jung 2007</name>
    <dbReference type="NCBI Taxonomy" id="408074"/>
    <lineage>
        <taxon>Bacteria</taxon>
        <taxon>Pseudomonadati</taxon>
        <taxon>Bacteroidota</taxon>
        <taxon>Chitinophagia</taxon>
        <taxon>Chitinophagales</taxon>
        <taxon>Chitinophagaceae</taxon>
        <taxon>Chitinophaga</taxon>
    </lineage>
</organism>
<dbReference type="STRING" id="408074.SAMN05660909_02775"/>
<comment type="cofactor">
    <cofactor evidence="6">
        <name>Mg(2+)</name>
        <dbReference type="ChEBI" id="CHEBI:18420"/>
    </cofactor>
</comment>
<dbReference type="InterPro" id="IPR036425">
    <property type="entry name" value="MoaB/Mog-like_dom_sf"/>
</dbReference>
<dbReference type="InterPro" id="IPR001453">
    <property type="entry name" value="MoaB/Mog_dom"/>
</dbReference>
<dbReference type="InterPro" id="IPR036688">
    <property type="entry name" value="MoeA_C_domain_IV_sf"/>
</dbReference>
<dbReference type="Gene3D" id="3.90.105.10">
    <property type="entry name" value="Molybdopterin biosynthesis moea protein, domain 2"/>
    <property type="match status" value="1"/>
</dbReference>
<proteinExistence type="inferred from homology"/>
<dbReference type="InterPro" id="IPR038987">
    <property type="entry name" value="MoeA-like"/>
</dbReference>
<dbReference type="PANTHER" id="PTHR10192">
    <property type="entry name" value="MOLYBDOPTERIN BIOSYNTHESIS PROTEIN"/>
    <property type="match status" value="1"/>
</dbReference>
<dbReference type="PROSITE" id="PS01079">
    <property type="entry name" value="MOCF_BIOSYNTHESIS_2"/>
    <property type="match status" value="1"/>
</dbReference>
<dbReference type="RefSeq" id="WP_089762530.1">
    <property type="nucleotide sequence ID" value="NZ_BKAT01000017.1"/>
</dbReference>
<name>A0A1H4CT06_9BACT</name>
<dbReference type="Proteomes" id="UP000199656">
    <property type="component" value="Unassembled WGS sequence"/>
</dbReference>
<sequence length="401" mass="44182">MLTVTAAYEIIMQTVRDLGTETVPFERATGRILRQRVMADRPFPPFDRVMMDGIAINFDSYERGQQIFVVEDIQAAGQPRLQLSNTANCIEVMTGAILPELTDTVIPYEHLEAGEHEGFKRFTVNMPVKKGQHIHVLGSDVSSGATLIEPGVQIGPAEIGVLATVGQTTVEVSRKPRVLILATGDELVPVHETPDVHQIRMSNAFSLQACLETMGIEARYIHLSDDQESMLAALTPLIRESDIWISSGAVSAGKYDHLPAVLKQLGMQQLFHKVQQRPGKPLLFGQFKDGPVVFALPGNPVSGFMCFYRYVQHWILGAMQAQIPELSYAVLAEKVVFETNLEYFLPVKLVAKPTGIVTAIPQPYQGSGDLASLLKADGFLVLPAAESVFEEGHVFAVWKFR</sequence>
<dbReference type="SUPFAM" id="SSF63882">
    <property type="entry name" value="MoeA N-terminal region -like"/>
    <property type="match status" value="1"/>
</dbReference>
<keyword evidence="6" id="KW-0479">Metal-binding</keyword>
<evidence type="ECO:0000259" key="7">
    <source>
        <dbReference type="SMART" id="SM00852"/>
    </source>
</evidence>
<dbReference type="EC" id="2.10.1.1" evidence="6"/>
<dbReference type="GO" id="GO:0005829">
    <property type="term" value="C:cytosol"/>
    <property type="evidence" value="ECO:0007669"/>
    <property type="project" value="TreeGrafter"/>
</dbReference>
<dbReference type="SUPFAM" id="SSF53218">
    <property type="entry name" value="Molybdenum cofactor biosynthesis proteins"/>
    <property type="match status" value="1"/>
</dbReference>
<comment type="similarity">
    <text evidence="3 6">Belongs to the MoeA family.</text>
</comment>
<dbReference type="CDD" id="cd00887">
    <property type="entry name" value="MoeA"/>
    <property type="match status" value="1"/>
</dbReference>
<dbReference type="SUPFAM" id="SSF63867">
    <property type="entry name" value="MoeA C-terminal domain-like"/>
    <property type="match status" value="1"/>
</dbReference>
<dbReference type="InterPro" id="IPR005110">
    <property type="entry name" value="MoeA_linker/N"/>
</dbReference>
<comment type="pathway">
    <text evidence="2 6">Cofactor biosynthesis; molybdopterin biosynthesis.</text>
</comment>
<dbReference type="InterPro" id="IPR008284">
    <property type="entry name" value="MoCF_biosynth_CS"/>
</dbReference>
<dbReference type="GO" id="GO:0006777">
    <property type="term" value="P:Mo-molybdopterin cofactor biosynthetic process"/>
    <property type="evidence" value="ECO:0007669"/>
    <property type="project" value="UniProtKB-UniRule"/>
</dbReference>
<protein>
    <recommendedName>
        <fullName evidence="6">Molybdopterin molybdenumtransferase</fullName>
        <ecNumber evidence="6">2.10.1.1</ecNumber>
    </recommendedName>
</protein>
<evidence type="ECO:0000256" key="4">
    <source>
        <dbReference type="ARBA" id="ARBA00023150"/>
    </source>
</evidence>
<reference evidence="9" key="1">
    <citation type="submission" date="2016-10" db="EMBL/GenBank/DDBJ databases">
        <authorList>
            <person name="Varghese N."/>
            <person name="Submissions S."/>
        </authorList>
    </citation>
    <scope>NUCLEOTIDE SEQUENCE [LARGE SCALE GENOMIC DNA]</scope>
    <source>
        <strain evidence="9">DSM 23920</strain>
    </source>
</reference>
<evidence type="ECO:0000313" key="8">
    <source>
        <dbReference type="EMBL" id="SEA63449.1"/>
    </source>
</evidence>
<dbReference type="Gene3D" id="2.40.340.10">
    <property type="entry name" value="MoeA, C-terminal, domain IV"/>
    <property type="match status" value="1"/>
</dbReference>
<keyword evidence="6 8" id="KW-0808">Transferase</keyword>
<dbReference type="GO" id="GO:0061599">
    <property type="term" value="F:molybdopterin molybdotransferase activity"/>
    <property type="evidence" value="ECO:0007669"/>
    <property type="project" value="UniProtKB-UniRule"/>
</dbReference>
<keyword evidence="6" id="KW-0500">Molybdenum</keyword>
<dbReference type="PANTHER" id="PTHR10192:SF5">
    <property type="entry name" value="GEPHYRIN"/>
    <property type="match status" value="1"/>
</dbReference>
<dbReference type="AlphaFoldDB" id="A0A1H4CT06"/>
<evidence type="ECO:0000256" key="5">
    <source>
        <dbReference type="ARBA" id="ARBA00047317"/>
    </source>
</evidence>
<keyword evidence="6" id="KW-0460">Magnesium</keyword>
<dbReference type="SMART" id="SM00852">
    <property type="entry name" value="MoCF_biosynth"/>
    <property type="match status" value="1"/>
</dbReference>
<accession>A0A1H4CT06</accession>
<feature type="domain" description="MoaB/Mog" evidence="7">
    <location>
        <begin position="179"/>
        <end position="317"/>
    </location>
</feature>
<dbReference type="Pfam" id="PF03454">
    <property type="entry name" value="MoeA_C"/>
    <property type="match status" value="1"/>
</dbReference>
<dbReference type="OrthoDB" id="9804758at2"/>